<gene>
    <name evidence="1" type="ORF">IRI77_24805</name>
</gene>
<keyword evidence="2" id="KW-1185">Reference proteome</keyword>
<accession>A0A7S7NLX2</accession>
<dbReference type="KEGG" id="pfer:IRI77_24805"/>
<dbReference type="RefSeq" id="WP_194447684.1">
    <property type="nucleotide sequence ID" value="NZ_CP063849.1"/>
</dbReference>
<dbReference type="AlphaFoldDB" id="A0A7S7NLX2"/>
<protein>
    <submittedName>
        <fullName evidence="1">Uncharacterized protein</fullName>
    </submittedName>
</protein>
<evidence type="ECO:0000313" key="2">
    <source>
        <dbReference type="Proteomes" id="UP000593892"/>
    </source>
</evidence>
<organism evidence="1 2">
    <name type="scientific">Paludibaculum fermentans</name>
    <dbReference type="NCBI Taxonomy" id="1473598"/>
    <lineage>
        <taxon>Bacteria</taxon>
        <taxon>Pseudomonadati</taxon>
        <taxon>Acidobacteriota</taxon>
        <taxon>Terriglobia</taxon>
        <taxon>Bryobacterales</taxon>
        <taxon>Bryobacteraceae</taxon>
        <taxon>Paludibaculum</taxon>
    </lineage>
</organism>
<name>A0A7S7NLX2_PALFE</name>
<dbReference type="Proteomes" id="UP000593892">
    <property type="component" value="Chromosome"/>
</dbReference>
<dbReference type="EMBL" id="CP063849">
    <property type="protein sequence ID" value="QOY86015.1"/>
    <property type="molecule type" value="Genomic_DNA"/>
</dbReference>
<evidence type="ECO:0000313" key="1">
    <source>
        <dbReference type="EMBL" id="QOY86015.1"/>
    </source>
</evidence>
<proteinExistence type="predicted"/>
<sequence>MKDICAVCCGTEREQTIDCPLDCEYLREARSHEKPPEVDPKTLPHPEIELTDKFMEEQQPLAIVTGRLLLVSALETPGANDFDMRDALDALVRTYKIADSGLVYETRPVNGIAAALSDRFQREVHEFREHVAERGGSHTVRDKDLLGVLVFWQRTEWQTNNGRRKSRAFIESLYGLLPPPPEEAQA</sequence>
<reference evidence="1 2" key="1">
    <citation type="submission" date="2020-10" db="EMBL/GenBank/DDBJ databases">
        <title>Complete genome sequence of Paludibaculum fermentans P105T, a facultatively anaerobic acidobacterium capable of dissimilatory Fe(III) reduction.</title>
        <authorList>
            <person name="Dedysh S.N."/>
            <person name="Beletsky A.V."/>
            <person name="Kulichevskaya I.S."/>
            <person name="Mardanov A.V."/>
            <person name="Ravin N.V."/>
        </authorList>
    </citation>
    <scope>NUCLEOTIDE SEQUENCE [LARGE SCALE GENOMIC DNA]</scope>
    <source>
        <strain evidence="1 2">P105</strain>
    </source>
</reference>